<evidence type="ECO:0000259" key="1">
    <source>
        <dbReference type="PROSITE" id="PS50853"/>
    </source>
</evidence>
<feature type="domain" description="Fibronectin type-III" evidence="1">
    <location>
        <begin position="337"/>
        <end position="430"/>
    </location>
</feature>
<dbReference type="PROSITE" id="PS50853">
    <property type="entry name" value="FN3"/>
    <property type="match status" value="3"/>
</dbReference>
<dbReference type="Proteomes" id="UP000578697">
    <property type="component" value="Unassembled WGS sequence"/>
</dbReference>
<gene>
    <name evidence="3" type="ORF">DYE49_11165</name>
    <name evidence="2" type="ORF">HNP77_001493</name>
</gene>
<dbReference type="PANTHER" id="PTHR46957:SF3">
    <property type="entry name" value="CYTOKINE RECEPTOR"/>
    <property type="match status" value="1"/>
</dbReference>
<dbReference type="InterPro" id="IPR013783">
    <property type="entry name" value="Ig-like_fold"/>
</dbReference>
<dbReference type="Gene3D" id="2.60.40.10">
    <property type="entry name" value="Immunoglobulins"/>
    <property type="match status" value="3"/>
</dbReference>
<reference evidence="2 4" key="2">
    <citation type="submission" date="2020-08" db="EMBL/GenBank/DDBJ databases">
        <title>Genomic Encyclopedia of Type Strains, Phase IV (KMG-IV): sequencing the most valuable type-strain genomes for metagenomic binning, comparative biology and taxonomic classification.</title>
        <authorList>
            <person name="Goeker M."/>
        </authorList>
    </citation>
    <scope>NUCLEOTIDE SEQUENCE [LARGE SCALE GENOMIC DNA]</scope>
    <source>
        <strain evidence="2 4">DSM 103679</strain>
    </source>
</reference>
<evidence type="ECO:0000313" key="5">
    <source>
        <dbReference type="Proteomes" id="UP000593591"/>
    </source>
</evidence>
<dbReference type="Pfam" id="PF00041">
    <property type="entry name" value="fn3"/>
    <property type="match status" value="1"/>
</dbReference>
<dbReference type="SUPFAM" id="SSF49265">
    <property type="entry name" value="Fibronectin type III"/>
    <property type="match status" value="2"/>
</dbReference>
<protein>
    <submittedName>
        <fullName evidence="2">DNA-directed RNA polymerase subunit L</fullName>
    </submittedName>
</protein>
<feature type="domain" description="Fibronectin type-III" evidence="1">
    <location>
        <begin position="233"/>
        <end position="334"/>
    </location>
</feature>
<dbReference type="InterPro" id="IPR050713">
    <property type="entry name" value="RTP_Phos/Ushers"/>
</dbReference>
<keyword evidence="4" id="KW-1185">Reference proteome</keyword>
<dbReference type="EMBL" id="JACHFR010000002">
    <property type="protein sequence ID" value="MBB5219124.1"/>
    <property type="molecule type" value="Genomic_DNA"/>
</dbReference>
<dbReference type="CDD" id="cd00063">
    <property type="entry name" value="FN3"/>
    <property type="match status" value="2"/>
</dbReference>
<dbReference type="AlphaFoldDB" id="A0A840SE22"/>
<evidence type="ECO:0000313" key="2">
    <source>
        <dbReference type="EMBL" id="MBB5219124.1"/>
    </source>
</evidence>
<reference evidence="3 5" key="1">
    <citation type="submission" date="2018-08" db="EMBL/GenBank/DDBJ databases">
        <title>The first complete genome of Treponema rectale (CHPAT), a commensal spirochete of the bovine rectum.</title>
        <authorList>
            <person name="Staton G.J."/>
            <person name="Clegg S.R."/>
            <person name="Carter S.D."/>
            <person name="Radford A.D."/>
            <person name="Darby A."/>
            <person name="Hall N."/>
            <person name="Birtles R.J."/>
            <person name="Evans N.J."/>
        </authorList>
    </citation>
    <scope>NUCLEOTIDE SEQUENCE [LARGE SCALE GENOMIC DNA]</scope>
    <source>
        <strain evidence="3 5">CHPA</strain>
    </source>
</reference>
<dbReference type="EMBL" id="CP031517">
    <property type="protein sequence ID" value="QOS40974.1"/>
    <property type="molecule type" value="Genomic_DNA"/>
</dbReference>
<feature type="domain" description="Fibronectin type-III" evidence="1">
    <location>
        <begin position="431"/>
        <end position="534"/>
    </location>
</feature>
<dbReference type="InterPro" id="IPR036116">
    <property type="entry name" value="FN3_sf"/>
</dbReference>
<dbReference type="PROSITE" id="PS51257">
    <property type="entry name" value="PROKAR_LIPOPROTEIN"/>
    <property type="match status" value="1"/>
</dbReference>
<organism evidence="2 4">
    <name type="scientific">Treponema rectale</name>
    <dbReference type="NCBI Taxonomy" id="744512"/>
    <lineage>
        <taxon>Bacteria</taxon>
        <taxon>Pseudomonadati</taxon>
        <taxon>Spirochaetota</taxon>
        <taxon>Spirochaetia</taxon>
        <taxon>Spirochaetales</taxon>
        <taxon>Treponemataceae</taxon>
        <taxon>Treponema</taxon>
    </lineage>
</organism>
<dbReference type="KEGG" id="trc:DYE49_11165"/>
<sequence>MRKLLITLATVVSLVFTGCNDIDEENASASLLLDREAVVMTNALGGYTTAKVNASYTGPASDLEWFSANKSIVTVSSENGTSAVILCQGKEGSANIGVRTSDGSLEAVCTVSVSLSAAPATGVSDLQLVEDSETERGFTLKWTDPTRANGVVIDVYKSEEDRTAGLAKIAAREVPEVYSTYTVEFGKEEHTVTDLLTDQVGKNYYVAVCGYLNNYRSLTAETVDVQLKPDVTPPSNVTGVTSSVTDHAVTLTWTDPEDDDYSYVDVSINSDAVDYSGTVIDSSEITKKINKALQTVTFDNLKADQEYTFTFKTADVNGNQQDEGISESVSTAADTTAPAAVSGAAANAGRRAVSLTWTDPDTVDLKELHVYMDDSENYTVVAKSAESNRSNVLQVSDLEELTSYSFVIKACDYNGNESSAATVSATTANPVATNVKAVCSDINFADASLTATVSWTVPSAVEYSNGELVTYNYRVNVTSGGTDVTEVTTAAGAKSVEISGLTYGDDYIFKVTTIPSDEGEFTGTDSSVEKTLIGMIAVKNNWGGRVLVPFKTSAKSYVNCVIVQDDSSKTYNPSVMTYPYWIVRAPLNGTSGYFSLEAATADGEASGIYLYFSATTPSGSTNYDVDGTGWGSGSSPHCFYGDVGQIGTDIAKACFKFDEETNIGAALDGCSAWMAVKTADGKYFWSGNSNPGLMNSIDKTKGDYSWCYKVITE</sequence>
<proteinExistence type="predicted"/>
<evidence type="ECO:0000313" key="3">
    <source>
        <dbReference type="EMBL" id="QOS40974.1"/>
    </source>
</evidence>
<dbReference type="InterPro" id="IPR003961">
    <property type="entry name" value="FN3_dom"/>
</dbReference>
<dbReference type="PANTHER" id="PTHR46957">
    <property type="entry name" value="CYTOKINE RECEPTOR"/>
    <property type="match status" value="1"/>
</dbReference>
<dbReference type="Proteomes" id="UP000593591">
    <property type="component" value="Chromosome"/>
</dbReference>
<name>A0A840SE22_9SPIR</name>
<dbReference type="RefSeq" id="WP_184652551.1">
    <property type="nucleotide sequence ID" value="NZ_JACHFR010000002.1"/>
</dbReference>
<accession>A0A840SE22</accession>
<dbReference type="SMART" id="SM00060">
    <property type="entry name" value="FN3"/>
    <property type="match status" value="4"/>
</dbReference>
<dbReference type="Gene3D" id="2.60.40.1080">
    <property type="match status" value="1"/>
</dbReference>
<evidence type="ECO:0000313" key="4">
    <source>
        <dbReference type="Proteomes" id="UP000578697"/>
    </source>
</evidence>
<keyword evidence="2" id="KW-0804">Transcription</keyword>
<dbReference type="GO" id="GO:0000428">
    <property type="term" value="C:DNA-directed RNA polymerase complex"/>
    <property type="evidence" value="ECO:0007669"/>
    <property type="project" value="UniProtKB-KW"/>
</dbReference>
<dbReference type="GO" id="GO:0016020">
    <property type="term" value="C:membrane"/>
    <property type="evidence" value="ECO:0007669"/>
    <property type="project" value="UniProtKB-SubCell"/>
</dbReference>
<keyword evidence="2" id="KW-0240">DNA-directed RNA polymerase</keyword>